<evidence type="ECO:0000313" key="2">
    <source>
        <dbReference type="EMBL" id="ERM93562.1"/>
    </source>
</evidence>
<protein>
    <submittedName>
        <fullName evidence="2">Uncharacterized protein</fullName>
    </submittedName>
</protein>
<gene>
    <name evidence="2" type="ORF">AMTR_s00004p00096600</name>
</gene>
<dbReference type="AlphaFoldDB" id="W1NDI0"/>
<name>W1NDI0_AMBTC</name>
<dbReference type="EMBL" id="KI397628">
    <property type="protein sequence ID" value="ERM93562.1"/>
    <property type="molecule type" value="Genomic_DNA"/>
</dbReference>
<feature type="region of interest" description="Disordered" evidence="1">
    <location>
        <begin position="160"/>
        <end position="182"/>
    </location>
</feature>
<dbReference type="HOGENOM" id="CLU_1483932_0_0_1"/>
<organism evidence="2 3">
    <name type="scientific">Amborella trichopoda</name>
    <dbReference type="NCBI Taxonomy" id="13333"/>
    <lineage>
        <taxon>Eukaryota</taxon>
        <taxon>Viridiplantae</taxon>
        <taxon>Streptophyta</taxon>
        <taxon>Embryophyta</taxon>
        <taxon>Tracheophyta</taxon>
        <taxon>Spermatophyta</taxon>
        <taxon>Magnoliopsida</taxon>
        <taxon>Amborellales</taxon>
        <taxon>Amborellaceae</taxon>
        <taxon>Amborella</taxon>
    </lineage>
</organism>
<proteinExistence type="predicted"/>
<dbReference type="Gramene" id="ERM93562">
    <property type="protein sequence ID" value="ERM93562"/>
    <property type="gene ID" value="AMTR_s00004p00096600"/>
</dbReference>
<accession>W1NDI0</accession>
<sequence length="182" mass="18986">MFHEARGCGDKGAMRAAVYCCKVPAREEGSMPGARGEVTAGMVEEDDAGKTGSWWVDAGVGMPLQKGTKGSGSEGEKCSPIREGNGGRGREAGTGSSSLGGGSADDIAVQDAYMELDPKSPGTERGGANSTRTPLQEVTAGVGKRGLRCPGEQWKLKRQLLPRSASPGYWATETTRNHPSGW</sequence>
<evidence type="ECO:0000256" key="1">
    <source>
        <dbReference type="SAM" id="MobiDB-lite"/>
    </source>
</evidence>
<keyword evidence="3" id="KW-1185">Reference proteome</keyword>
<reference evidence="3" key="1">
    <citation type="journal article" date="2013" name="Science">
        <title>The Amborella genome and the evolution of flowering plants.</title>
        <authorList>
            <consortium name="Amborella Genome Project"/>
        </authorList>
    </citation>
    <scope>NUCLEOTIDE SEQUENCE [LARGE SCALE GENOMIC DNA]</scope>
</reference>
<feature type="compositionally biased region" description="Polar residues" evidence="1">
    <location>
        <begin position="172"/>
        <end position="182"/>
    </location>
</feature>
<dbReference type="Proteomes" id="UP000017836">
    <property type="component" value="Unassembled WGS sequence"/>
</dbReference>
<feature type="region of interest" description="Disordered" evidence="1">
    <location>
        <begin position="64"/>
        <end position="146"/>
    </location>
</feature>
<evidence type="ECO:0000313" key="3">
    <source>
        <dbReference type="Proteomes" id="UP000017836"/>
    </source>
</evidence>